<feature type="compositionally biased region" description="Basic and acidic residues" evidence="1">
    <location>
        <begin position="59"/>
        <end position="71"/>
    </location>
</feature>
<dbReference type="InterPro" id="IPR035114">
    <property type="entry name" value="GP67"/>
</dbReference>
<accession>A0A0A7HFG8</accession>
<gene>
    <name evidence="2" type="ORF">VR20_182</name>
</gene>
<dbReference type="Proteomes" id="UP000030716">
    <property type="component" value="Segment"/>
</dbReference>
<dbReference type="GeneID" id="26633860"/>
<feature type="compositionally biased region" description="Acidic residues" evidence="1">
    <location>
        <begin position="46"/>
        <end position="58"/>
    </location>
</feature>
<dbReference type="KEGG" id="vg:26633860"/>
<sequence>MDDLFEAIKSNDLVAVRKYFAENIGPVCGSLIEERKIEIARSIMIEGEEPKEDEDEDKDDGKAEKKDKKESDDADEGDEDEDEDDE</sequence>
<name>A0A0A7HFG8_9CAUD</name>
<proteinExistence type="predicted"/>
<evidence type="ECO:0000256" key="1">
    <source>
        <dbReference type="SAM" id="MobiDB-lite"/>
    </source>
</evidence>
<dbReference type="OrthoDB" id="26762at10239"/>
<feature type="region of interest" description="Disordered" evidence="1">
    <location>
        <begin position="43"/>
        <end position="86"/>
    </location>
</feature>
<evidence type="ECO:0000313" key="3">
    <source>
        <dbReference type="Proteomes" id="UP000030716"/>
    </source>
</evidence>
<dbReference type="EMBL" id="KP007360">
    <property type="protein sequence ID" value="AIZ02240.1"/>
    <property type="molecule type" value="Genomic_DNA"/>
</dbReference>
<dbReference type="RefSeq" id="YP_009207361.1">
    <property type="nucleotide sequence ID" value="NC_028894.1"/>
</dbReference>
<organism evidence="2 3">
    <name type="scientific">Escherichia phage vB_EcoM_VR20</name>
    <dbReference type="NCBI Taxonomy" id="1567027"/>
    <lineage>
        <taxon>Viruses</taxon>
        <taxon>Duplodnaviria</taxon>
        <taxon>Heunggongvirae</taxon>
        <taxon>Uroviricota</taxon>
        <taxon>Caudoviricetes</taxon>
        <taxon>Pantevenvirales</taxon>
        <taxon>Straboviridae</taxon>
        <taxon>Tevenvirinae</taxon>
        <taxon>Gaprivervirus</taxon>
        <taxon>Gaprivervirus vr20</taxon>
    </lineage>
</organism>
<dbReference type="Pfam" id="PF17634">
    <property type="entry name" value="GP67"/>
    <property type="match status" value="1"/>
</dbReference>
<reference evidence="2 3" key="1">
    <citation type="submission" date="2014-10" db="EMBL/GenBank/DDBJ databases">
        <title>VR bacteriophages - a small but diverse group of low-temperature viruses.</title>
        <authorList>
            <person name="Kaliniene L."/>
            <person name="Meskys R."/>
            <person name="Simoliunas E."/>
            <person name="Zajanckauskaite A."/>
            <person name="Truncaite L."/>
        </authorList>
    </citation>
    <scope>NUCLEOTIDE SEQUENCE [LARGE SCALE GENOMIC DNA]</scope>
</reference>
<keyword evidence="3" id="KW-1185">Reference proteome</keyword>
<evidence type="ECO:0000313" key="2">
    <source>
        <dbReference type="EMBL" id="AIZ02240.1"/>
    </source>
</evidence>
<protein>
    <submittedName>
        <fullName evidence="2">Prohead core protein</fullName>
    </submittedName>
</protein>
<feature type="compositionally biased region" description="Acidic residues" evidence="1">
    <location>
        <begin position="72"/>
        <end position="86"/>
    </location>
</feature>